<feature type="domain" description="HTH tetR-type" evidence="3">
    <location>
        <begin position="15"/>
        <end position="73"/>
    </location>
</feature>
<dbReference type="AlphaFoldDB" id="A0A4R5KNV5"/>
<feature type="DNA-binding region" description="H-T-H motif" evidence="2">
    <location>
        <begin position="36"/>
        <end position="55"/>
    </location>
</feature>
<proteinExistence type="predicted"/>
<dbReference type="EMBL" id="SMRU01000008">
    <property type="protein sequence ID" value="TDF97341.1"/>
    <property type="molecule type" value="Genomic_DNA"/>
</dbReference>
<reference evidence="4 5" key="1">
    <citation type="submission" date="2019-03" db="EMBL/GenBank/DDBJ databases">
        <title>Whole genome sequence of Arthrobacter sp JH1-1.</title>
        <authorList>
            <person name="Trinh H.N."/>
        </authorList>
    </citation>
    <scope>NUCLEOTIDE SEQUENCE [LARGE SCALE GENOMIC DNA]</scope>
    <source>
        <strain evidence="4 5">JH1-1</strain>
    </source>
</reference>
<protein>
    <submittedName>
        <fullName evidence="4">TetR/AcrR family transcriptional regulator</fullName>
    </submittedName>
</protein>
<evidence type="ECO:0000313" key="4">
    <source>
        <dbReference type="EMBL" id="TDF97341.1"/>
    </source>
</evidence>
<dbReference type="Gene3D" id="1.10.357.10">
    <property type="entry name" value="Tetracycline Repressor, domain 2"/>
    <property type="match status" value="1"/>
</dbReference>
<keyword evidence="5" id="KW-1185">Reference proteome</keyword>
<dbReference type="InterPro" id="IPR001647">
    <property type="entry name" value="HTH_TetR"/>
</dbReference>
<evidence type="ECO:0000256" key="2">
    <source>
        <dbReference type="PROSITE-ProRule" id="PRU00335"/>
    </source>
</evidence>
<comment type="caution">
    <text evidence="4">The sequence shown here is derived from an EMBL/GenBank/DDBJ whole genome shotgun (WGS) entry which is preliminary data.</text>
</comment>
<evidence type="ECO:0000313" key="5">
    <source>
        <dbReference type="Proteomes" id="UP000295511"/>
    </source>
</evidence>
<dbReference type="RefSeq" id="WP_133203749.1">
    <property type="nucleotide sequence ID" value="NZ_SMRU01000008.1"/>
</dbReference>
<dbReference type="SUPFAM" id="SSF46689">
    <property type="entry name" value="Homeodomain-like"/>
    <property type="match status" value="1"/>
</dbReference>
<sequence>MTLADAPAGLRVDMKRNRSLLVSAAGRLFGAGRSATMSDVASAAGISTATAYRHFASVDDILAAYRFEVGRELLEFTKAQESCGLELLKAVCRKWVELVVQHGESMVHTRSAEGYLARVRGGAYYLTVQAEALERPLEEACKALGIPYPGDEALFLWNGFFDPREVFDLIRSLGLSVEHASARLVRTLTAALAGWSGSRI</sequence>
<evidence type="ECO:0000259" key="3">
    <source>
        <dbReference type="PROSITE" id="PS50977"/>
    </source>
</evidence>
<dbReference type="OrthoDB" id="3210012at2"/>
<dbReference type="Pfam" id="PF00440">
    <property type="entry name" value="TetR_N"/>
    <property type="match status" value="1"/>
</dbReference>
<name>A0A4R5KNV5_9MICC</name>
<dbReference type="PROSITE" id="PS50977">
    <property type="entry name" value="HTH_TETR_2"/>
    <property type="match status" value="1"/>
</dbReference>
<keyword evidence="1 2" id="KW-0238">DNA-binding</keyword>
<gene>
    <name evidence="4" type="ORF">E1809_08235</name>
</gene>
<accession>A0A4R5KNV5</accession>
<evidence type="ECO:0000256" key="1">
    <source>
        <dbReference type="ARBA" id="ARBA00023125"/>
    </source>
</evidence>
<organism evidence="4 5">
    <name type="scientific">Arthrobacter terricola</name>
    <dbReference type="NCBI Taxonomy" id="2547396"/>
    <lineage>
        <taxon>Bacteria</taxon>
        <taxon>Bacillati</taxon>
        <taxon>Actinomycetota</taxon>
        <taxon>Actinomycetes</taxon>
        <taxon>Micrococcales</taxon>
        <taxon>Micrococcaceae</taxon>
        <taxon>Arthrobacter</taxon>
    </lineage>
</organism>
<dbReference type="InterPro" id="IPR009057">
    <property type="entry name" value="Homeodomain-like_sf"/>
</dbReference>
<dbReference type="GO" id="GO:0003677">
    <property type="term" value="F:DNA binding"/>
    <property type="evidence" value="ECO:0007669"/>
    <property type="project" value="UniProtKB-UniRule"/>
</dbReference>
<dbReference type="Proteomes" id="UP000295511">
    <property type="component" value="Unassembled WGS sequence"/>
</dbReference>